<evidence type="ECO:0008006" key="6">
    <source>
        <dbReference type="Google" id="ProtNLM"/>
    </source>
</evidence>
<dbReference type="Pfam" id="PF03992">
    <property type="entry name" value="ABM"/>
    <property type="match status" value="1"/>
</dbReference>
<dbReference type="EMBL" id="AGUD01000219">
    <property type="protein sequence ID" value="EHN10483.1"/>
    <property type="molecule type" value="Genomic_DNA"/>
</dbReference>
<dbReference type="PANTHER" id="PTHR35848">
    <property type="entry name" value="OXALATE-BINDING PROTEIN"/>
    <property type="match status" value="1"/>
</dbReference>
<dbReference type="PANTHER" id="PTHR35848:SF9">
    <property type="entry name" value="SLL1358 PROTEIN"/>
    <property type="match status" value="1"/>
</dbReference>
<organism evidence="4 5">
    <name type="scientific">Patulibacter medicamentivorans</name>
    <dbReference type="NCBI Taxonomy" id="1097667"/>
    <lineage>
        <taxon>Bacteria</taxon>
        <taxon>Bacillati</taxon>
        <taxon>Actinomycetota</taxon>
        <taxon>Thermoleophilia</taxon>
        <taxon>Solirubrobacterales</taxon>
        <taxon>Patulibacteraceae</taxon>
        <taxon>Patulibacter</taxon>
    </lineage>
</organism>
<accession>H0E766</accession>
<dbReference type="InterPro" id="IPR011008">
    <property type="entry name" value="Dimeric_a/b-barrel"/>
</dbReference>
<protein>
    <recommendedName>
        <fullName evidence="6">ABM domain-containing protein</fullName>
    </recommendedName>
</protein>
<gene>
    <name evidence="4" type="ORF">PAI11_26680</name>
</gene>
<dbReference type="InterPro" id="IPR051610">
    <property type="entry name" value="GPI/OXD"/>
</dbReference>
<proteinExistence type="predicted"/>
<dbReference type="InterPro" id="IPR013096">
    <property type="entry name" value="Cupin_2"/>
</dbReference>
<dbReference type="Gene3D" id="3.30.70.100">
    <property type="match status" value="1"/>
</dbReference>
<evidence type="ECO:0000259" key="2">
    <source>
        <dbReference type="Pfam" id="PF03992"/>
    </source>
</evidence>
<dbReference type="RefSeq" id="WP_007575985.1">
    <property type="nucleotide sequence ID" value="NZ_AGUD01000219.1"/>
</dbReference>
<feature type="domain" description="ABM" evidence="2">
    <location>
        <begin position="5"/>
        <end position="66"/>
    </location>
</feature>
<dbReference type="Pfam" id="PF07883">
    <property type="entry name" value="Cupin_2"/>
    <property type="match status" value="1"/>
</dbReference>
<evidence type="ECO:0000313" key="5">
    <source>
        <dbReference type="Proteomes" id="UP000005143"/>
    </source>
</evidence>
<dbReference type="InterPro" id="IPR014710">
    <property type="entry name" value="RmlC-like_jellyroll"/>
</dbReference>
<dbReference type="SUPFAM" id="SSF54909">
    <property type="entry name" value="Dimeric alpha+beta barrel"/>
    <property type="match status" value="1"/>
</dbReference>
<evidence type="ECO:0000313" key="4">
    <source>
        <dbReference type="EMBL" id="EHN10483.1"/>
    </source>
</evidence>
<dbReference type="InterPro" id="IPR011051">
    <property type="entry name" value="RmlC_Cupin_sf"/>
</dbReference>
<keyword evidence="5" id="KW-1185">Reference proteome</keyword>
<dbReference type="Proteomes" id="UP000005143">
    <property type="component" value="Unassembled WGS sequence"/>
</dbReference>
<dbReference type="Gene3D" id="2.60.120.10">
    <property type="entry name" value="Jelly Rolls"/>
    <property type="match status" value="1"/>
</dbReference>
<dbReference type="InterPro" id="IPR007138">
    <property type="entry name" value="ABM_dom"/>
</dbReference>
<feature type="domain" description="Cupin type-2" evidence="3">
    <location>
        <begin position="151"/>
        <end position="218"/>
    </location>
</feature>
<dbReference type="SUPFAM" id="SSF51182">
    <property type="entry name" value="RmlC-like cupins"/>
    <property type="match status" value="1"/>
</dbReference>
<evidence type="ECO:0000259" key="3">
    <source>
        <dbReference type="Pfam" id="PF07883"/>
    </source>
</evidence>
<dbReference type="GO" id="GO:0046872">
    <property type="term" value="F:metal ion binding"/>
    <property type="evidence" value="ECO:0007669"/>
    <property type="project" value="UniProtKB-KW"/>
</dbReference>
<comment type="caution">
    <text evidence="4">The sequence shown here is derived from an EMBL/GenBank/DDBJ whole genome shotgun (WGS) entry which is preliminary data.</text>
</comment>
<sequence>MTTVSRHVQFTARPGSGEELARLLLEVADQLRGTAGCDQYVISRGSEDPDVICVDERWSSAGDLERASAGLQDDPQVAAVLALLDPGRPVARIDGVPLGGVGDLPPARDGITHLNLLDLPDKAAGFGLGHVGEARFVTADLGLERTGVSLHHVRPGARQAFGHRHGEAEELYVVLSGGGRARVDDEFVDLAPHDALRVGPRTVRAFEAGPEGLELLAVGPRRPGDGEMLHGWWND</sequence>
<name>H0E766_9ACTN</name>
<reference evidence="4 5" key="1">
    <citation type="journal article" date="2013" name="Biodegradation">
        <title>Quantitative proteomic analysis of ibuprofen-degrading Patulibacter sp. strain I11.</title>
        <authorList>
            <person name="Almeida B."/>
            <person name="Kjeldal H."/>
            <person name="Lolas I."/>
            <person name="Knudsen A.D."/>
            <person name="Carvalho G."/>
            <person name="Nielsen K.L."/>
            <person name="Barreto Crespo M.T."/>
            <person name="Stensballe A."/>
            <person name="Nielsen J.L."/>
        </authorList>
    </citation>
    <scope>NUCLEOTIDE SEQUENCE [LARGE SCALE GENOMIC DNA]</scope>
    <source>
        <strain evidence="4 5">I11</strain>
    </source>
</reference>
<evidence type="ECO:0000256" key="1">
    <source>
        <dbReference type="ARBA" id="ARBA00022723"/>
    </source>
</evidence>
<dbReference type="AlphaFoldDB" id="H0E766"/>
<dbReference type="OrthoDB" id="165368at2"/>
<keyword evidence="1" id="KW-0479">Metal-binding</keyword>